<dbReference type="GO" id="GO:0003700">
    <property type="term" value="F:DNA-binding transcription factor activity"/>
    <property type="evidence" value="ECO:0007669"/>
    <property type="project" value="TreeGrafter"/>
</dbReference>
<sequence length="221" mass="24670">MPDNDVMSPRTSDVVPSSPSGPAVTAKGGLRERKKAQTRQAIRNAAYRLFAEHGYDATPVDRIAAEADVSPSTVFRYFPTKEDIVLTDEYDEVMADMLRARPADEAPLQSLRHVMHQQLGALLKDPEGQLEMVQREELVRDVPAIRARAHESMSETGRLLGGIIAERTGRPSDDLEVRVFTAAVFGVIHEATMFWVDHGRREDLVPLLDRALALLRRGLEF</sequence>
<evidence type="ECO:0000256" key="5">
    <source>
        <dbReference type="SAM" id="MobiDB-lite"/>
    </source>
</evidence>
<evidence type="ECO:0000256" key="4">
    <source>
        <dbReference type="PROSITE-ProRule" id="PRU00335"/>
    </source>
</evidence>
<feature type="domain" description="HTH tetR-type" evidence="6">
    <location>
        <begin position="36"/>
        <end position="96"/>
    </location>
</feature>
<reference evidence="7 8" key="1">
    <citation type="submission" date="2016-10" db="EMBL/GenBank/DDBJ databases">
        <authorList>
            <person name="de Groot N.N."/>
        </authorList>
    </citation>
    <scope>NUCLEOTIDE SEQUENCE [LARGE SCALE GENOMIC DNA]</scope>
    <source>
        <strain evidence="7 8">CGMCC 4.3510</strain>
    </source>
</reference>
<keyword evidence="8" id="KW-1185">Reference proteome</keyword>
<evidence type="ECO:0000313" key="8">
    <source>
        <dbReference type="Proteomes" id="UP000199323"/>
    </source>
</evidence>
<accession>A0A1I2IZY2</accession>
<dbReference type="Proteomes" id="UP000199323">
    <property type="component" value="Unassembled WGS sequence"/>
</dbReference>
<protein>
    <submittedName>
        <fullName evidence="7">Transcriptional regulator, TetR family</fullName>
    </submittedName>
</protein>
<name>A0A1I2IZY2_9ACTN</name>
<dbReference type="PANTHER" id="PTHR30055">
    <property type="entry name" value="HTH-TYPE TRANSCRIPTIONAL REGULATOR RUTR"/>
    <property type="match status" value="1"/>
</dbReference>
<evidence type="ECO:0000313" key="7">
    <source>
        <dbReference type="EMBL" id="SFF47143.1"/>
    </source>
</evidence>
<dbReference type="Pfam" id="PF00440">
    <property type="entry name" value="TetR_N"/>
    <property type="match status" value="1"/>
</dbReference>
<dbReference type="PANTHER" id="PTHR30055:SF234">
    <property type="entry name" value="HTH-TYPE TRANSCRIPTIONAL REGULATOR BETI"/>
    <property type="match status" value="1"/>
</dbReference>
<keyword evidence="1" id="KW-0805">Transcription regulation</keyword>
<dbReference type="EMBL" id="FONG01000015">
    <property type="protein sequence ID" value="SFF47143.1"/>
    <property type="molecule type" value="Genomic_DNA"/>
</dbReference>
<feature type="DNA-binding region" description="H-T-H motif" evidence="4">
    <location>
        <begin position="59"/>
        <end position="78"/>
    </location>
</feature>
<dbReference type="PROSITE" id="PS50977">
    <property type="entry name" value="HTH_TETR_2"/>
    <property type="match status" value="1"/>
</dbReference>
<dbReference type="PRINTS" id="PR00455">
    <property type="entry name" value="HTHTETR"/>
</dbReference>
<feature type="region of interest" description="Disordered" evidence="5">
    <location>
        <begin position="1"/>
        <end position="35"/>
    </location>
</feature>
<dbReference type="Pfam" id="PF17754">
    <property type="entry name" value="TetR_C_14"/>
    <property type="match status" value="1"/>
</dbReference>
<dbReference type="InterPro" id="IPR009057">
    <property type="entry name" value="Homeodomain-like_sf"/>
</dbReference>
<dbReference type="InterPro" id="IPR050109">
    <property type="entry name" value="HTH-type_TetR-like_transc_reg"/>
</dbReference>
<keyword evidence="2 4" id="KW-0238">DNA-binding</keyword>
<dbReference type="SUPFAM" id="SSF46689">
    <property type="entry name" value="Homeodomain-like"/>
    <property type="match status" value="1"/>
</dbReference>
<dbReference type="AlphaFoldDB" id="A0A1I2IZY2"/>
<dbReference type="STRING" id="380248.SAMN05216251_11593"/>
<feature type="compositionally biased region" description="Polar residues" evidence="5">
    <location>
        <begin position="9"/>
        <end position="20"/>
    </location>
</feature>
<dbReference type="SUPFAM" id="SSF48498">
    <property type="entry name" value="Tetracyclin repressor-like, C-terminal domain"/>
    <property type="match status" value="1"/>
</dbReference>
<dbReference type="Gene3D" id="1.10.10.60">
    <property type="entry name" value="Homeodomain-like"/>
    <property type="match status" value="1"/>
</dbReference>
<dbReference type="GO" id="GO:0000976">
    <property type="term" value="F:transcription cis-regulatory region binding"/>
    <property type="evidence" value="ECO:0007669"/>
    <property type="project" value="TreeGrafter"/>
</dbReference>
<evidence type="ECO:0000256" key="3">
    <source>
        <dbReference type="ARBA" id="ARBA00023163"/>
    </source>
</evidence>
<organism evidence="7 8">
    <name type="scientific">Actinacidiphila alni</name>
    <dbReference type="NCBI Taxonomy" id="380248"/>
    <lineage>
        <taxon>Bacteria</taxon>
        <taxon>Bacillati</taxon>
        <taxon>Actinomycetota</taxon>
        <taxon>Actinomycetes</taxon>
        <taxon>Kitasatosporales</taxon>
        <taxon>Streptomycetaceae</taxon>
        <taxon>Actinacidiphila</taxon>
    </lineage>
</organism>
<evidence type="ECO:0000256" key="1">
    <source>
        <dbReference type="ARBA" id="ARBA00023015"/>
    </source>
</evidence>
<dbReference type="InterPro" id="IPR001647">
    <property type="entry name" value="HTH_TetR"/>
</dbReference>
<keyword evidence="3" id="KW-0804">Transcription</keyword>
<dbReference type="Gene3D" id="1.10.357.10">
    <property type="entry name" value="Tetracycline Repressor, domain 2"/>
    <property type="match status" value="1"/>
</dbReference>
<evidence type="ECO:0000256" key="2">
    <source>
        <dbReference type="ARBA" id="ARBA00023125"/>
    </source>
</evidence>
<dbReference type="InterPro" id="IPR036271">
    <property type="entry name" value="Tet_transcr_reg_TetR-rel_C_sf"/>
</dbReference>
<gene>
    <name evidence="7" type="ORF">SAMN05216251_11593</name>
</gene>
<dbReference type="InterPro" id="IPR041347">
    <property type="entry name" value="MftR_C"/>
</dbReference>
<proteinExistence type="predicted"/>
<evidence type="ECO:0000259" key="6">
    <source>
        <dbReference type="PROSITE" id="PS50977"/>
    </source>
</evidence>